<dbReference type="EMBL" id="JBHDIY010000002">
    <property type="protein sequence ID" value="MFL4471799.1"/>
    <property type="molecule type" value="Genomic_DNA"/>
</dbReference>
<dbReference type="RefSeq" id="WP_407593663.1">
    <property type="nucleotide sequence ID" value="NZ_JBHDIY010000002.1"/>
</dbReference>
<dbReference type="Gene3D" id="3.40.109.10">
    <property type="entry name" value="NADH Oxidase"/>
    <property type="match status" value="1"/>
</dbReference>
<name>A0ABW8V0M9_9RHOB</name>
<evidence type="ECO:0008006" key="4">
    <source>
        <dbReference type="Google" id="ProtNLM"/>
    </source>
</evidence>
<reference evidence="2 3" key="1">
    <citation type="submission" date="2024-08" db="EMBL/GenBank/DDBJ databases">
        <title>Tateyamaria sp. nov., isolated from marine algae.</title>
        <authorList>
            <person name="Choi B.J."/>
            <person name="Kim J.M."/>
            <person name="Lee J.K."/>
            <person name="Choi D.G."/>
            <person name="Bayburt H."/>
            <person name="Baek J.H."/>
            <person name="Han D.M."/>
            <person name="Jeon C.O."/>
        </authorList>
    </citation>
    <scope>NUCLEOTIDE SEQUENCE [LARGE SCALE GENOMIC DNA]</scope>
    <source>
        <strain evidence="2 3">KMU-156</strain>
    </source>
</reference>
<dbReference type="Proteomes" id="UP001627408">
    <property type="component" value="Unassembled WGS sequence"/>
</dbReference>
<organism evidence="2 3">
    <name type="scientific">Tateyamaria armeniaca</name>
    <dbReference type="NCBI Taxonomy" id="2518930"/>
    <lineage>
        <taxon>Bacteria</taxon>
        <taxon>Pseudomonadati</taxon>
        <taxon>Pseudomonadota</taxon>
        <taxon>Alphaproteobacteria</taxon>
        <taxon>Rhodobacterales</taxon>
        <taxon>Roseobacteraceae</taxon>
        <taxon>Tateyamaria</taxon>
    </lineage>
</organism>
<protein>
    <recommendedName>
        <fullName evidence="4">Nitroreductase domain-containing protein</fullName>
    </recommendedName>
</protein>
<sequence length="325" mass="35455">MTPELFRRLVTQASHAPSVHNVQPARWRLDGDTAWLFEDRQVRLPAADPTGHDAAMSLGAALEGFAMAASLEGLHVSIGRADDDATSDLRPVARLTFEPGGVEDPLTAHVAARQSWRGDFPTPSSEDRQAAASLASPDCIPVTGPHTIRAIAQLSDMASFGFMLQDAFRAELLSWMRLRRRHPDWARDGLNADAMRLGLLEKLGAGLVMGRGFRPLLHYRLAEKLLSEVDRTAGAAAIVVFHRPQGEDPFDSGRAFYRAWLRIEGAGFGAAVLAALADDPESAKTLAAMVELPEGRRIVSAFRIGRRPQDAAFARARRLLDELIV</sequence>
<feature type="region of interest" description="Disordered" evidence="1">
    <location>
        <begin position="116"/>
        <end position="136"/>
    </location>
</feature>
<dbReference type="InterPro" id="IPR000415">
    <property type="entry name" value="Nitroreductase-like"/>
</dbReference>
<evidence type="ECO:0000313" key="2">
    <source>
        <dbReference type="EMBL" id="MFL4471799.1"/>
    </source>
</evidence>
<accession>A0ABW8V0M9</accession>
<comment type="caution">
    <text evidence="2">The sequence shown here is derived from an EMBL/GenBank/DDBJ whole genome shotgun (WGS) entry which is preliminary data.</text>
</comment>
<dbReference type="SUPFAM" id="SSF55469">
    <property type="entry name" value="FMN-dependent nitroreductase-like"/>
    <property type="match status" value="2"/>
</dbReference>
<gene>
    <name evidence="2" type="ORF">ACERZ8_18660</name>
</gene>
<evidence type="ECO:0000313" key="3">
    <source>
        <dbReference type="Proteomes" id="UP001627408"/>
    </source>
</evidence>
<proteinExistence type="predicted"/>
<evidence type="ECO:0000256" key="1">
    <source>
        <dbReference type="SAM" id="MobiDB-lite"/>
    </source>
</evidence>
<keyword evidence="3" id="KW-1185">Reference proteome</keyword>